<evidence type="ECO:0000313" key="3">
    <source>
        <dbReference type="Proteomes" id="UP000266723"/>
    </source>
</evidence>
<protein>
    <submittedName>
        <fullName evidence="2">Uncharacterized protein</fullName>
    </submittedName>
</protein>
<organism evidence="2 3">
    <name type="scientific">Brassica cretica</name>
    <name type="common">Mustard</name>
    <dbReference type="NCBI Taxonomy" id="69181"/>
    <lineage>
        <taxon>Eukaryota</taxon>
        <taxon>Viridiplantae</taxon>
        <taxon>Streptophyta</taxon>
        <taxon>Embryophyta</taxon>
        <taxon>Tracheophyta</taxon>
        <taxon>Spermatophyta</taxon>
        <taxon>Magnoliopsida</taxon>
        <taxon>eudicotyledons</taxon>
        <taxon>Gunneridae</taxon>
        <taxon>Pentapetalae</taxon>
        <taxon>rosids</taxon>
        <taxon>malvids</taxon>
        <taxon>Brassicales</taxon>
        <taxon>Brassicaceae</taxon>
        <taxon>Brassiceae</taxon>
        <taxon>Brassica</taxon>
    </lineage>
</organism>
<keyword evidence="1" id="KW-0472">Membrane</keyword>
<keyword evidence="1" id="KW-0812">Transmembrane</keyword>
<keyword evidence="3" id="KW-1185">Reference proteome</keyword>
<comment type="caution">
    <text evidence="2">The sequence shown here is derived from an EMBL/GenBank/DDBJ whole genome shotgun (WGS) entry which is preliminary data.</text>
</comment>
<sequence length="119" mass="13793">MRGRSLYDEEGDMWVRRNLIDARRLLLYFFPLIAPGLFFRICNSSAIMECNLGSLIKKMLLWPAWIVCWSIRMKVSDFYLYGMSNHRSARPGKCLSIQLVLARPDALILSVQLVLVQPD</sequence>
<keyword evidence="1" id="KW-1133">Transmembrane helix</keyword>
<evidence type="ECO:0000313" key="2">
    <source>
        <dbReference type="EMBL" id="KAF3563688.1"/>
    </source>
</evidence>
<reference evidence="2 3" key="1">
    <citation type="journal article" date="2020" name="BMC Genomics">
        <title>Intraspecific diversification of the crop wild relative Brassica cretica Lam. using demographic model selection.</title>
        <authorList>
            <person name="Kioukis A."/>
            <person name="Michalopoulou V.A."/>
            <person name="Briers L."/>
            <person name="Pirintsos S."/>
            <person name="Studholme D.J."/>
            <person name="Pavlidis P."/>
            <person name="Sarris P.F."/>
        </authorList>
    </citation>
    <scope>NUCLEOTIDE SEQUENCE [LARGE SCALE GENOMIC DNA]</scope>
    <source>
        <strain evidence="3">cv. PFS-1207/04</strain>
    </source>
</reference>
<evidence type="ECO:0000256" key="1">
    <source>
        <dbReference type="SAM" id="Phobius"/>
    </source>
</evidence>
<proteinExistence type="predicted"/>
<gene>
    <name evidence="2" type="ORF">DY000_02012187</name>
</gene>
<name>A0ABQ7CX50_BRACR</name>
<dbReference type="EMBL" id="QGKV02000759">
    <property type="protein sequence ID" value="KAF3563688.1"/>
    <property type="molecule type" value="Genomic_DNA"/>
</dbReference>
<accession>A0ABQ7CX50</accession>
<feature type="transmembrane region" description="Helical" evidence="1">
    <location>
        <begin position="25"/>
        <end position="48"/>
    </location>
</feature>
<dbReference type="Proteomes" id="UP000266723">
    <property type="component" value="Unassembled WGS sequence"/>
</dbReference>